<dbReference type="InterPro" id="IPR050910">
    <property type="entry name" value="JMJD6_ArgDemeth/LysHydrox"/>
</dbReference>
<feature type="domain" description="JmjC" evidence="5">
    <location>
        <begin position="31"/>
        <end position="204"/>
    </location>
</feature>
<dbReference type="GO" id="GO:0043565">
    <property type="term" value="F:sequence-specific DNA binding"/>
    <property type="evidence" value="ECO:0007669"/>
    <property type="project" value="TreeGrafter"/>
</dbReference>
<evidence type="ECO:0000256" key="4">
    <source>
        <dbReference type="SAM" id="MobiDB-lite"/>
    </source>
</evidence>
<sequence>MQSLAWHGQGDARVRREPFPRPPGASPQQGLPDPGPRGLYREARLLFLHGLLQELPAPQRALCFLQRLHRGLGQQEALGDTQWEARLRLPASELWSPFHADIFRSFSWSVNICGRKKWFFFPPGQEEALRDCHGGLPYDVTAPEFLDSHLHPVLEVTQEAGEMVFVPSGWHHQVHNLEDTISINHNWVNGCNLANMWHFLQQELCAVQQEVSEWRDTMPDWHHHCQVIMKSCSGINFEEFYQFLKVIAERRLLLVKKIGPGELQCSEDFGLGLQHTIFDISRIAEVLASVVVNPDFQRVDTSRFLPQPEDLLQQLQEALATTEPL</sequence>
<comment type="caution">
    <text evidence="6">The sequence shown here is derived from an EMBL/GenBank/DDBJ whole genome shotgun (WGS) entry which is preliminary data.</text>
</comment>
<dbReference type="Proteomes" id="UP000527355">
    <property type="component" value="Unassembled WGS sequence"/>
</dbReference>
<accession>A0A7J7XHP4</accession>
<dbReference type="PROSITE" id="PS51184">
    <property type="entry name" value="JMJC"/>
    <property type="match status" value="1"/>
</dbReference>
<dbReference type="PANTHER" id="PTHR12480:SF6">
    <property type="entry name" value="2-OXOGLUTARATE AND IRON-DEPENDENT OXYGENASE JMJD4"/>
    <property type="match status" value="1"/>
</dbReference>
<dbReference type="GO" id="GO:0045905">
    <property type="term" value="P:positive regulation of translational termination"/>
    <property type="evidence" value="ECO:0007669"/>
    <property type="project" value="TreeGrafter"/>
</dbReference>
<dbReference type="EMBL" id="JABWUV010000006">
    <property type="protein sequence ID" value="KAF6348886.1"/>
    <property type="molecule type" value="Genomic_DNA"/>
</dbReference>
<evidence type="ECO:0000256" key="2">
    <source>
        <dbReference type="ARBA" id="ARBA00047762"/>
    </source>
</evidence>
<gene>
    <name evidence="6" type="ORF">mMyoMyo1_007064</name>
</gene>
<reference evidence="6 7" key="1">
    <citation type="journal article" date="2020" name="Nature">
        <title>Six reference-quality genomes reveal evolution of bat adaptations.</title>
        <authorList>
            <person name="Jebb D."/>
            <person name="Huang Z."/>
            <person name="Pippel M."/>
            <person name="Hughes G.M."/>
            <person name="Lavrichenko K."/>
            <person name="Devanna P."/>
            <person name="Winkler S."/>
            <person name="Jermiin L.S."/>
            <person name="Skirmuntt E.C."/>
            <person name="Katzourakis A."/>
            <person name="Burkitt-Gray L."/>
            <person name="Ray D.A."/>
            <person name="Sullivan K.A.M."/>
            <person name="Roscito J.G."/>
            <person name="Kirilenko B.M."/>
            <person name="Davalos L.M."/>
            <person name="Corthals A.P."/>
            <person name="Power M.L."/>
            <person name="Jones G."/>
            <person name="Ransome R.D."/>
            <person name="Dechmann D.K.N."/>
            <person name="Locatelli A.G."/>
            <person name="Puechmaille S.J."/>
            <person name="Fedrigo O."/>
            <person name="Jarvis E.D."/>
            <person name="Hiller M."/>
            <person name="Vernes S.C."/>
            <person name="Myers E.W."/>
            <person name="Teeling E.C."/>
        </authorList>
    </citation>
    <scope>NUCLEOTIDE SEQUENCE [LARGE SCALE GENOMIC DNA]</scope>
    <source>
        <strain evidence="6">MMyoMyo1</strain>
        <tissue evidence="6">Flight muscle</tissue>
    </source>
</reference>
<feature type="region of interest" description="Disordered" evidence="4">
    <location>
        <begin position="1"/>
        <end position="35"/>
    </location>
</feature>
<organism evidence="6 7">
    <name type="scientific">Myotis myotis</name>
    <name type="common">Greater mouse-eared bat</name>
    <name type="synonym">Vespertilio myotis</name>
    <dbReference type="NCBI Taxonomy" id="51298"/>
    <lineage>
        <taxon>Eukaryota</taxon>
        <taxon>Metazoa</taxon>
        <taxon>Chordata</taxon>
        <taxon>Craniata</taxon>
        <taxon>Vertebrata</taxon>
        <taxon>Euteleostomi</taxon>
        <taxon>Mammalia</taxon>
        <taxon>Eutheria</taxon>
        <taxon>Laurasiatheria</taxon>
        <taxon>Chiroptera</taxon>
        <taxon>Yangochiroptera</taxon>
        <taxon>Vespertilionidae</taxon>
        <taxon>Myotis</taxon>
    </lineage>
</organism>
<feature type="compositionally biased region" description="Basic and acidic residues" evidence="4">
    <location>
        <begin position="10"/>
        <end position="19"/>
    </location>
</feature>
<dbReference type="InterPro" id="IPR003347">
    <property type="entry name" value="JmjC_dom"/>
</dbReference>
<dbReference type="VEuPathDB" id="HostDB:GeneID_118658352"/>
<evidence type="ECO:0000313" key="7">
    <source>
        <dbReference type="Proteomes" id="UP000527355"/>
    </source>
</evidence>
<evidence type="ECO:0000259" key="5">
    <source>
        <dbReference type="PROSITE" id="PS51184"/>
    </source>
</evidence>
<evidence type="ECO:0000256" key="3">
    <source>
        <dbReference type="ARBA" id="ARBA00082904"/>
    </source>
</evidence>
<dbReference type="SUPFAM" id="SSF51197">
    <property type="entry name" value="Clavaminate synthase-like"/>
    <property type="match status" value="1"/>
</dbReference>
<evidence type="ECO:0000256" key="1">
    <source>
        <dbReference type="ARBA" id="ARBA00038068"/>
    </source>
</evidence>
<keyword evidence="7" id="KW-1185">Reference proteome</keyword>
<dbReference type="Pfam" id="PF02373">
    <property type="entry name" value="JmjC"/>
    <property type="match status" value="1"/>
</dbReference>
<dbReference type="GO" id="GO:0005737">
    <property type="term" value="C:cytoplasm"/>
    <property type="evidence" value="ECO:0007669"/>
    <property type="project" value="TreeGrafter"/>
</dbReference>
<comment type="catalytic activity">
    <reaction evidence="2">
        <text>L-lysyl-[protein] + 2-oxoglutarate + O2 = 4-hydroxy-L-lysyl-[protein] + succinate + CO2</text>
        <dbReference type="Rhea" id="RHEA:57156"/>
        <dbReference type="Rhea" id="RHEA-COMP:9752"/>
        <dbReference type="Rhea" id="RHEA-COMP:15084"/>
        <dbReference type="ChEBI" id="CHEBI:15379"/>
        <dbReference type="ChEBI" id="CHEBI:16526"/>
        <dbReference type="ChEBI" id="CHEBI:16810"/>
        <dbReference type="ChEBI" id="CHEBI:29969"/>
        <dbReference type="ChEBI" id="CHEBI:30031"/>
        <dbReference type="ChEBI" id="CHEBI:141495"/>
    </reaction>
</comment>
<evidence type="ECO:0000313" key="6">
    <source>
        <dbReference type="EMBL" id="KAF6348886.1"/>
    </source>
</evidence>
<dbReference type="AlphaFoldDB" id="A0A7J7XHP4"/>
<comment type="similarity">
    <text evidence="1">Belongs to the JMJD6 family.</text>
</comment>
<dbReference type="PANTHER" id="PTHR12480">
    <property type="entry name" value="ARGININE DEMETHYLASE AND LYSYL-HYDROXYLASE JMJD"/>
    <property type="match status" value="1"/>
</dbReference>
<dbReference type="GO" id="GO:0005634">
    <property type="term" value="C:nucleus"/>
    <property type="evidence" value="ECO:0007669"/>
    <property type="project" value="TreeGrafter"/>
</dbReference>
<proteinExistence type="inferred from homology"/>
<dbReference type="GO" id="GO:0016706">
    <property type="term" value="F:2-oxoglutarate-dependent dioxygenase activity"/>
    <property type="evidence" value="ECO:0007669"/>
    <property type="project" value="TreeGrafter"/>
</dbReference>
<dbReference type="Gene3D" id="2.60.120.650">
    <property type="entry name" value="Cupin"/>
    <property type="match status" value="1"/>
</dbReference>
<dbReference type="SMART" id="SM00558">
    <property type="entry name" value="JmjC"/>
    <property type="match status" value="1"/>
</dbReference>
<protein>
    <recommendedName>
        <fullName evidence="3">Jumonji domain-containing protein 4</fullName>
    </recommendedName>
</protein>
<name>A0A7J7XHP4_MYOMY</name>